<dbReference type="SUPFAM" id="SSF51230">
    <property type="entry name" value="Single hybrid motif"/>
    <property type="match status" value="1"/>
</dbReference>
<name>A0ABN2TED9_9ACTN</name>
<feature type="compositionally biased region" description="Low complexity" evidence="7">
    <location>
        <begin position="231"/>
        <end position="246"/>
    </location>
</feature>
<dbReference type="PROSITE" id="PS50968">
    <property type="entry name" value="BIOTINYL_LIPOYL"/>
    <property type="match status" value="1"/>
</dbReference>
<evidence type="ECO:0000259" key="9">
    <source>
        <dbReference type="PROSITE" id="PS51826"/>
    </source>
</evidence>
<proteinExistence type="inferred from homology"/>
<dbReference type="InterPro" id="IPR001078">
    <property type="entry name" value="2-oxoacid_DH_actylTfrase"/>
</dbReference>
<dbReference type="RefSeq" id="WP_344663045.1">
    <property type="nucleotide sequence ID" value="NZ_BAAAQM010000093.1"/>
</dbReference>
<protein>
    <recommendedName>
        <fullName evidence="6">Dihydrolipoamide acetyltransferase component of pyruvate dehydrogenase complex</fullName>
        <ecNumber evidence="6">2.3.1.-</ecNumber>
    </recommendedName>
</protein>
<dbReference type="InterPro" id="IPR011053">
    <property type="entry name" value="Single_hybrid_motif"/>
</dbReference>
<dbReference type="InterPro" id="IPR004167">
    <property type="entry name" value="PSBD"/>
</dbReference>
<dbReference type="Gene3D" id="3.30.559.10">
    <property type="entry name" value="Chloramphenicol acetyltransferase-like domain"/>
    <property type="match status" value="1"/>
</dbReference>
<evidence type="ECO:0000256" key="5">
    <source>
        <dbReference type="ARBA" id="ARBA00023315"/>
    </source>
</evidence>
<dbReference type="Gene3D" id="4.10.320.10">
    <property type="entry name" value="E3-binding domain"/>
    <property type="match status" value="2"/>
</dbReference>
<comment type="similarity">
    <text evidence="2 6">Belongs to the 2-oxoacid dehydrogenase family.</text>
</comment>
<keyword evidence="11" id="KW-1185">Reference proteome</keyword>
<evidence type="ECO:0000256" key="7">
    <source>
        <dbReference type="SAM" id="MobiDB-lite"/>
    </source>
</evidence>
<evidence type="ECO:0000256" key="2">
    <source>
        <dbReference type="ARBA" id="ARBA00007317"/>
    </source>
</evidence>
<comment type="caution">
    <text evidence="10">The sequence shown here is derived from an EMBL/GenBank/DDBJ whole genome shotgun (WGS) entry which is preliminary data.</text>
</comment>
<feature type="compositionally biased region" description="Basic residues" evidence="7">
    <location>
        <begin position="99"/>
        <end position="115"/>
    </location>
</feature>
<gene>
    <name evidence="10" type="ORF">GCM10009838_86370</name>
</gene>
<evidence type="ECO:0000256" key="1">
    <source>
        <dbReference type="ARBA" id="ARBA00001938"/>
    </source>
</evidence>
<accession>A0ABN2TED9</accession>
<feature type="domain" description="Lipoyl-binding" evidence="8">
    <location>
        <begin position="1"/>
        <end position="76"/>
    </location>
</feature>
<evidence type="ECO:0000256" key="6">
    <source>
        <dbReference type="RuleBase" id="RU003423"/>
    </source>
</evidence>
<dbReference type="Pfam" id="PF00364">
    <property type="entry name" value="Biotin_lipoyl"/>
    <property type="match status" value="1"/>
</dbReference>
<feature type="region of interest" description="Disordered" evidence="7">
    <location>
        <begin position="82"/>
        <end position="151"/>
    </location>
</feature>
<reference evidence="10 11" key="1">
    <citation type="journal article" date="2019" name="Int. J. Syst. Evol. Microbiol.">
        <title>The Global Catalogue of Microorganisms (GCM) 10K type strain sequencing project: providing services to taxonomists for standard genome sequencing and annotation.</title>
        <authorList>
            <consortium name="The Broad Institute Genomics Platform"/>
            <consortium name="The Broad Institute Genome Sequencing Center for Infectious Disease"/>
            <person name="Wu L."/>
            <person name="Ma J."/>
        </authorList>
    </citation>
    <scope>NUCLEOTIDE SEQUENCE [LARGE SCALE GENOMIC DNA]</scope>
    <source>
        <strain evidence="10 11">JCM 16013</strain>
    </source>
</reference>
<keyword evidence="3 6" id="KW-0808">Transferase</keyword>
<feature type="region of interest" description="Disordered" evidence="7">
    <location>
        <begin position="231"/>
        <end position="251"/>
    </location>
</feature>
<dbReference type="EC" id="2.3.1.-" evidence="6"/>
<evidence type="ECO:0000259" key="8">
    <source>
        <dbReference type="PROSITE" id="PS50968"/>
    </source>
</evidence>
<evidence type="ECO:0000256" key="3">
    <source>
        <dbReference type="ARBA" id="ARBA00022679"/>
    </source>
</evidence>
<feature type="domain" description="Peripheral subunit-binding (PSBD)" evidence="9">
    <location>
        <begin position="192"/>
        <end position="229"/>
    </location>
</feature>
<organism evidence="10 11">
    <name type="scientific">Catenulispora subtropica</name>
    <dbReference type="NCBI Taxonomy" id="450798"/>
    <lineage>
        <taxon>Bacteria</taxon>
        <taxon>Bacillati</taxon>
        <taxon>Actinomycetota</taxon>
        <taxon>Actinomycetes</taxon>
        <taxon>Catenulisporales</taxon>
        <taxon>Catenulisporaceae</taxon>
        <taxon>Catenulispora</taxon>
    </lineage>
</organism>
<dbReference type="CDD" id="cd06849">
    <property type="entry name" value="lipoyl_domain"/>
    <property type="match status" value="1"/>
</dbReference>
<dbReference type="PANTHER" id="PTHR43178:SF5">
    <property type="entry name" value="LIPOAMIDE ACYLTRANSFERASE COMPONENT OF BRANCHED-CHAIN ALPHA-KETO ACID DEHYDROGENASE COMPLEX, MITOCHONDRIAL"/>
    <property type="match status" value="1"/>
</dbReference>
<keyword evidence="5 6" id="KW-0012">Acyltransferase</keyword>
<dbReference type="PANTHER" id="PTHR43178">
    <property type="entry name" value="DIHYDROLIPOAMIDE ACETYLTRANSFERASE COMPONENT OF PYRUVATE DEHYDROGENASE COMPLEX"/>
    <property type="match status" value="1"/>
</dbReference>
<dbReference type="PROSITE" id="PS51826">
    <property type="entry name" value="PSBD"/>
    <property type="match status" value="2"/>
</dbReference>
<dbReference type="InterPro" id="IPR000089">
    <property type="entry name" value="Biotin_lipoyl"/>
</dbReference>
<dbReference type="EMBL" id="BAAAQM010000093">
    <property type="protein sequence ID" value="GAA2006777.1"/>
    <property type="molecule type" value="Genomic_DNA"/>
</dbReference>
<evidence type="ECO:0000313" key="11">
    <source>
        <dbReference type="Proteomes" id="UP001499854"/>
    </source>
</evidence>
<dbReference type="InterPro" id="IPR023213">
    <property type="entry name" value="CAT-like_dom_sf"/>
</dbReference>
<feature type="domain" description="Peripheral subunit-binding (PSBD)" evidence="9">
    <location>
        <begin position="148"/>
        <end position="185"/>
    </location>
</feature>
<sequence length="470" mass="48733">MGEFRMPSLGADMTEGALVEWLVQPGDTVVKGQAVAVVDTAKSAIEVECFADGVVEELLVEPGTTVPVGTVLAVLGEAHEAGPAPTKAAPAKAAAAKPTAKKPAAKKPATKKSVTRKPAAGKRPATQKKPAAQPADRHPPEAGPSTSRVSPLVRRLARERGVDLGAVHGSGPGGRVTRADIDVAARPAGRARTTPYARRIATELGVDLDGVVGTGPEGAIRAGDVRTAAAAGTAAPTRTATPPVTVSPDRTAARRHAIADLMSRSKHEIPHYYLATTIDLAAAVTWMREHNRGVPVAERLVPSALLLKAAAVAAKQVPEMNGFWIDDGQVRSEHVHLGVAVALREGGLVAPALHDADRLPLPDLMAGLRDLVRRARAGRLRSSETADPTITVTDLGDQGVEAVFGVIYPPQVALVGFGKVTDRPAAVDGLLGVRPCVTATLSADHRAGDGAVGARYLALVDRLLQSPEEL</sequence>
<dbReference type="Gene3D" id="2.40.50.100">
    <property type="match status" value="1"/>
</dbReference>
<dbReference type="InterPro" id="IPR036625">
    <property type="entry name" value="E3-bd_dom_sf"/>
</dbReference>
<comment type="cofactor">
    <cofactor evidence="1 6">
        <name>(R)-lipoate</name>
        <dbReference type="ChEBI" id="CHEBI:83088"/>
    </cofactor>
</comment>
<evidence type="ECO:0000256" key="4">
    <source>
        <dbReference type="ARBA" id="ARBA00022823"/>
    </source>
</evidence>
<feature type="compositionally biased region" description="Low complexity" evidence="7">
    <location>
        <begin position="83"/>
        <end position="98"/>
    </location>
</feature>
<dbReference type="InterPro" id="IPR050743">
    <property type="entry name" value="2-oxoacid_DH_E2_comp"/>
</dbReference>
<dbReference type="Pfam" id="PF00198">
    <property type="entry name" value="2-oxoacid_dh"/>
    <property type="match status" value="1"/>
</dbReference>
<dbReference type="Proteomes" id="UP001499854">
    <property type="component" value="Unassembled WGS sequence"/>
</dbReference>
<evidence type="ECO:0000313" key="10">
    <source>
        <dbReference type="EMBL" id="GAA2006777.1"/>
    </source>
</evidence>
<dbReference type="SUPFAM" id="SSF52777">
    <property type="entry name" value="CoA-dependent acyltransferases"/>
    <property type="match status" value="1"/>
</dbReference>
<keyword evidence="4 6" id="KW-0450">Lipoyl</keyword>
<dbReference type="SUPFAM" id="SSF47005">
    <property type="entry name" value="Peripheral subunit-binding domain of 2-oxo acid dehydrogenase complex"/>
    <property type="match status" value="2"/>
</dbReference>
<dbReference type="Pfam" id="PF02817">
    <property type="entry name" value="E3_binding"/>
    <property type="match status" value="2"/>
</dbReference>